<keyword evidence="11" id="KW-0547">Nucleotide-binding</keyword>
<dbReference type="Pfam" id="PF02687">
    <property type="entry name" value="FtsX"/>
    <property type="match status" value="1"/>
</dbReference>
<dbReference type="AlphaFoldDB" id="A0AA35X823"/>
<keyword evidence="5 7" id="KW-0472">Membrane</keyword>
<sequence length="416" mass="45820">MRSLLTMLGIVIGIASVLAMIAIGDGAKLIVLQDAQKIGGANQVTLYRSGHIRKGNRWVRNRSNEYFEYEDVLAIEAECPSVKGVIPRVPRWRGVLVQAEGGAEKRTGYEGITPFYQVGMDWESASGRFITEDDVANRTKVCVLGSEVASELFQDQNPVGKTIKIARGSGNRFRRGGRRSQNRSMEQFTVVGVMTQRGRSLRFGWNLDDRVFLPLTTVQERFTGNDRVTMISVQAKSMELVEKAKEEVTAVIRKRHRNQDNFFNVWEMRAGMEQLLKIGKIIKIVLGVIAGFSLLVGGIGIMNMMLVSVTERTREIGLRKAVGAKRRDILLQFLIEAITMCSIGGVIGIGLGVAAGHGMANIAVNIVKVVPEWPAIVSTQWMIISVVFSALIGIVFGVYPAVKAAQLSPIEALRTE</sequence>
<reference evidence="11" key="1">
    <citation type="submission" date="2023-03" db="EMBL/GenBank/DDBJ databases">
        <authorList>
            <person name="Steffen K."/>
            <person name="Cardenas P."/>
        </authorList>
    </citation>
    <scope>NUCLEOTIDE SEQUENCE</scope>
</reference>
<evidence type="ECO:0000256" key="1">
    <source>
        <dbReference type="ARBA" id="ARBA00004651"/>
    </source>
</evidence>
<evidence type="ECO:0000256" key="3">
    <source>
        <dbReference type="ARBA" id="ARBA00022692"/>
    </source>
</evidence>
<dbReference type="PANTHER" id="PTHR30572:SF4">
    <property type="entry name" value="ABC TRANSPORTER PERMEASE YTRF"/>
    <property type="match status" value="1"/>
</dbReference>
<evidence type="ECO:0000256" key="6">
    <source>
        <dbReference type="ARBA" id="ARBA00038076"/>
    </source>
</evidence>
<feature type="signal peptide" evidence="8">
    <location>
        <begin position="1"/>
        <end position="19"/>
    </location>
</feature>
<feature type="transmembrane region" description="Helical" evidence="7">
    <location>
        <begin position="329"/>
        <end position="355"/>
    </location>
</feature>
<keyword evidence="3 7" id="KW-0812">Transmembrane</keyword>
<evidence type="ECO:0000259" key="10">
    <source>
        <dbReference type="Pfam" id="PF12704"/>
    </source>
</evidence>
<dbReference type="EMBL" id="CASHTH010003672">
    <property type="protein sequence ID" value="CAI8047664.1"/>
    <property type="molecule type" value="Genomic_DNA"/>
</dbReference>
<keyword evidence="12" id="KW-1185">Reference proteome</keyword>
<dbReference type="InterPro" id="IPR025857">
    <property type="entry name" value="MacB_PCD"/>
</dbReference>
<accession>A0AA35X823</accession>
<evidence type="ECO:0000313" key="11">
    <source>
        <dbReference type="EMBL" id="CAI8047664.1"/>
    </source>
</evidence>
<keyword evidence="8" id="KW-0732">Signal</keyword>
<protein>
    <submittedName>
        <fullName evidence="11">Macrolide export ATP-binding/permease protein MacB</fullName>
    </submittedName>
</protein>
<dbReference type="InterPro" id="IPR050250">
    <property type="entry name" value="Macrolide_Exporter_MacB"/>
</dbReference>
<feature type="domain" description="ABC3 transporter permease C-terminal" evidence="9">
    <location>
        <begin position="288"/>
        <end position="409"/>
    </location>
</feature>
<dbReference type="PANTHER" id="PTHR30572">
    <property type="entry name" value="MEMBRANE COMPONENT OF TRANSPORTER-RELATED"/>
    <property type="match status" value="1"/>
</dbReference>
<feature type="domain" description="MacB-like periplasmic core" evidence="10">
    <location>
        <begin position="3"/>
        <end position="250"/>
    </location>
</feature>
<name>A0AA35X823_GEOBA</name>
<dbReference type="GO" id="GO:0022857">
    <property type="term" value="F:transmembrane transporter activity"/>
    <property type="evidence" value="ECO:0007669"/>
    <property type="project" value="TreeGrafter"/>
</dbReference>
<feature type="transmembrane region" description="Helical" evidence="7">
    <location>
        <begin position="284"/>
        <end position="309"/>
    </location>
</feature>
<keyword evidence="11" id="KW-0067">ATP-binding</keyword>
<comment type="caution">
    <text evidence="11">The sequence shown here is derived from an EMBL/GenBank/DDBJ whole genome shotgun (WGS) entry which is preliminary data.</text>
</comment>
<evidence type="ECO:0000313" key="12">
    <source>
        <dbReference type="Proteomes" id="UP001174909"/>
    </source>
</evidence>
<feature type="transmembrane region" description="Helical" evidence="7">
    <location>
        <begin position="375"/>
        <end position="399"/>
    </location>
</feature>
<keyword evidence="4 7" id="KW-1133">Transmembrane helix</keyword>
<dbReference type="GO" id="GO:0005524">
    <property type="term" value="F:ATP binding"/>
    <property type="evidence" value="ECO:0007669"/>
    <property type="project" value="UniProtKB-KW"/>
</dbReference>
<dbReference type="InterPro" id="IPR003838">
    <property type="entry name" value="ABC3_permease_C"/>
</dbReference>
<organism evidence="11 12">
    <name type="scientific">Geodia barretti</name>
    <name type="common">Barrett's horny sponge</name>
    <dbReference type="NCBI Taxonomy" id="519541"/>
    <lineage>
        <taxon>Eukaryota</taxon>
        <taxon>Metazoa</taxon>
        <taxon>Porifera</taxon>
        <taxon>Demospongiae</taxon>
        <taxon>Heteroscleromorpha</taxon>
        <taxon>Tetractinellida</taxon>
        <taxon>Astrophorina</taxon>
        <taxon>Geodiidae</taxon>
        <taxon>Geodia</taxon>
    </lineage>
</organism>
<evidence type="ECO:0000256" key="5">
    <source>
        <dbReference type="ARBA" id="ARBA00023136"/>
    </source>
</evidence>
<evidence type="ECO:0000256" key="2">
    <source>
        <dbReference type="ARBA" id="ARBA00022475"/>
    </source>
</evidence>
<comment type="subcellular location">
    <subcellularLocation>
        <location evidence="1">Cell membrane</location>
        <topology evidence="1">Multi-pass membrane protein</topology>
    </subcellularLocation>
</comment>
<keyword evidence="2" id="KW-1003">Cell membrane</keyword>
<evidence type="ECO:0000256" key="7">
    <source>
        <dbReference type="SAM" id="Phobius"/>
    </source>
</evidence>
<dbReference type="Proteomes" id="UP001174909">
    <property type="component" value="Unassembled WGS sequence"/>
</dbReference>
<feature type="chain" id="PRO_5041231068" evidence="8">
    <location>
        <begin position="20"/>
        <end position="416"/>
    </location>
</feature>
<gene>
    <name evidence="11" type="ORF">GBAR_LOCUS26367</name>
</gene>
<dbReference type="Pfam" id="PF12704">
    <property type="entry name" value="MacB_PCD"/>
    <property type="match status" value="1"/>
</dbReference>
<dbReference type="GO" id="GO:0005886">
    <property type="term" value="C:plasma membrane"/>
    <property type="evidence" value="ECO:0007669"/>
    <property type="project" value="UniProtKB-SubCell"/>
</dbReference>
<comment type="similarity">
    <text evidence="6">Belongs to the ABC-4 integral membrane protein family.</text>
</comment>
<proteinExistence type="inferred from homology"/>
<evidence type="ECO:0000256" key="8">
    <source>
        <dbReference type="SAM" id="SignalP"/>
    </source>
</evidence>
<evidence type="ECO:0000256" key="4">
    <source>
        <dbReference type="ARBA" id="ARBA00022989"/>
    </source>
</evidence>
<evidence type="ECO:0000259" key="9">
    <source>
        <dbReference type="Pfam" id="PF02687"/>
    </source>
</evidence>